<dbReference type="InterPro" id="IPR032675">
    <property type="entry name" value="LRR_dom_sf"/>
</dbReference>
<evidence type="ECO:0000313" key="2">
    <source>
        <dbReference type="Proteomes" id="UP001189429"/>
    </source>
</evidence>
<dbReference type="Proteomes" id="UP001189429">
    <property type="component" value="Unassembled WGS sequence"/>
</dbReference>
<feature type="non-terminal residue" evidence="1">
    <location>
        <position position="1"/>
    </location>
</feature>
<reference evidence="1" key="1">
    <citation type="submission" date="2023-10" db="EMBL/GenBank/DDBJ databases">
        <authorList>
            <person name="Chen Y."/>
            <person name="Shah S."/>
            <person name="Dougan E. K."/>
            <person name="Thang M."/>
            <person name="Chan C."/>
        </authorList>
    </citation>
    <scope>NUCLEOTIDE SEQUENCE [LARGE SCALE GENOMIC DNA]</scope>
</reference>
<accession>A0ABN9VNT4</accession>
<sequence>EALVDRATQAIVFKDMDISQNTFSVEQFGRIFKALSKPLVSIQILRLFGSATLDDKVCGLMAAWLVGAAALIELHLSDCATRG</sequence>
<name>A0ABN9VNT4_9DINO</name>
<evidence type="ECO:0000313" key="1">
    <source>
        <dbReference type="EMBL" id="CAK0873548.1"/>
    </source>
</evidence>
<feature type="non-terminal residue" evidence="1">
    <location>
        <position position="83"/>
    </location>
</feature>
<keyword evidence="2" id="KW-1185">Reference proteome</keyword>
<dbReference type="Gene3D" id="3.80.10.10">
    <property type="entry name" value="Ribonuclease Inhibitor"/>
    <property type="match status" value="1"/>
</dbReference>
<organism evidence="1 2">
    <name type="scientific">Prorocentrum cordatum</name>
    <dbReference type="NCBI Taxonomy" id="2364126"/>
    <lineage>
        <taxon>Eukaryota</taxon>
        <taxon>Sar</taxon>
        <taxon>Alveolata</taxon>
        <taxon>Dinophyceae</taxon>
        <taxon>Prorocentrales</taxon>
        <taxon>Prorocentraceae</taxon>
        <taxon>Prorocentrum</taxon>
    </lineage>
</organism>
<proteinExistence type="predicted"/>
<gene>
    <name evidence="1" type="ORF">PCOR1329_LOCUS58736</name>
</gene>
<comment type="caution">
    <text evidence="1">The sequence shown here is derived from an EMBL/GenBank/DDBJ whole genome shotgun (WGS) entry which is preliminary data.</text>
</comment>
<dbReference type="EMBL" id="CAUYUJ010017293">
    <property type="protein sequence ID" value="CAK0873548.1"/>
    <property type="molecule type" value="Genomic_DNA"/>
</dbReference>
<protein>
    <submittedName>
        <fullName evidence="1">Uncharacterized protein</fullName>
    </submittedName>
</protein>
<dbReference type="SUPFAM" id="SSF52047">
    <property type="entry name" value="RNI-like"/>
    <property type="match status" value="1"/>
</dbReference>